<dbReference type="Pfam" id="PF21365">
    <property type="entry name" value="Glyco_hydro_31_3rd"/>
    <property type="match status" value="1"/>
</dbReference>
<dbReference type="CDD" id="cd14752">
    <property type="entry name" value="GH31_N"/>
    <property type="match status" value="1"/>
</dbReference>
<dbReference type="InterPro" id="IPR011013">
    <property type="entry name" value="Gal_mutarotase_sf_dom"/>
</dbReference>
<dbReference type="EMBL" id="FMYH01000001">
    <property type="protein sequence ID" value="SDB86059.1"/>
    <property type="molecule type" value="Genomic_DNA"/>
</dbReference>
<protein>
    <submittedName>
        <fullName evidence="6">Alpha-D-xyloside xylohydrolase</fullName>
    </submittedName>
</protein>
<dbReference type="InterPro" id="IPR051816">
    <property type="entry name" value="Glycosyl_Hydrolase_31"/>
</dbReference>
<comment type="similarity">
    <text evidence="1 2">Belongs to the glycosyl hydrolase 31 family.</text>
</comment>
<dbReference type="PANTHER" id="PTHR43863:SF2">
    <property type="entry name" value="MALTASE-GLUCOAMYLASE"/>
    <property type="match status" value="1"/>
</dbReference>
<evidence type="ECO:0000259" key="3">
    <source>
        <dbReference type="Pfam" id="PF01055"/>
    </source>
</evidence>
<name>A0A1G6GVP0_9MICO</name>
<feature type="domain" description="Glycoside hydrolase family 31 TIM barrel" evidence="3">
    <location>
        <begin position="242"/>
        <end position="573"/>
    </location>
</feature>
<feature type="domain" description="Glycoside hydrolase family 31 N-terminal" evidence="4">
    <location>
        <begin position="23"/>
        <end position="196"/>
    </location>
</feature>
<dbReference type="Pfam" id="PF13802">
    <property type="entry name" value="Gal_mutarotas_2"/>
    <property type="match status" value="1"/>
</dbReference>
<dbReference type="GO" id="GO:0004553">
    <property type="term" value="F:hydrolase activity, hydrolyzing O-glycosyl compounds"/>
    <property type="evidence" value="ECO:0007669"/>
    <property type="project" value="InterPro"/>
</dbReference>
<evidence type="ECO:0000313" key="7">
    <source>
        <dbReference type="Proteomes" id="UP000199039"/>
    </source>
</evidence>
<keyword evidence="2 6" id="KW-0378">Hydrolase</keyword>
<dbReference type="Gene3D" id="3.20.20.80">
    <property type="entry name" value="Glycosidases"/>
    <property type="match status" value="1"/>
</dbReference>
<dbReference type="AlphaFoldDB" id="A0A1G6GVP0"/>
<evidence type="ECO:0000256" key="1">
    <source>
        <dbReference type="ARBA" id="ARBA00007806"/>
    </source>
</evidence>
<dbReference type="GO" id="GO:0005975">
    <property type="term" value="P:carbohydrate metabolic process"/>
    <property type="evidence" value="ECO:0007669"/>
    <property type="project" value="InterPro"/>
</dbReference>
<dbReference type="InterPro" id="IPR000322">
    <property type="entry name" value="Glyco_hydro_31_TIM"/>
</dbReference>
<keyword evidence="7" id="KW-1185">Reference proteome</keyword>
<dbReference type="OrthoDB" id="176168at2"/>
<dbReference type="Pfam" id="PF01055">
    <property type="entry name" value="Glyco_hydro_31_2nd"/>
    <property type="match status" value="1"/>
</dbReference>
<dbReference type="SUPFAM" id="SSF51445">
    <property type="entry name" value="(Trans)glycosidases"/>
    <property type="match status" value="1"/>
</dbReference>
<dbReference type="STRING" id="1814289.SAMN05216410_0515"/>
<reference evidence="6 7" key="1">
    <citation type="submission" date="2016-09" db="EMBL/GenBank/DDBJ databases">
        <authorList>
            <person name="Capua I."/>
            <person name="De Benedictis P."/>
            <person name="Joannis T."/>
            <person name="Lombin L.H."/>
            <person name="Cattoli G."/>
        </authorList>
    </citation>
    <scope>NUCLEOTIDE SEQUENCE [LARGE SCALE GENOMIC DNA]</scope>
    <source>
        <strain evidence="6 7">ISLP-3</strain>
    </source>
</reference>
<sequence>MSDAFLIDGHRLLWRGSGETLVVEPWGDDSVRVRAVLGGPILDSDWALLEPDPAAAASIVVGQGEGNAEVAALTNGAIRVVATAEEFFDGQAGYTRSRCRLEFFDAGGTLLLAEEEHGGALKLRARDYDALPGGTYRARTAFVASRDEKLYGMGQYQQDILDLKGSTVELAHRNSQVSVPFVMSSAGYGFLWHNPAIGRATFATNRTEWVAESTAQLDYWITAGATPSDIARSYARATGHAPMMPEHGLGFWQCKLRYTSQEELLQVAREHKRRGLPMDVIVADFFHWPKMGDFRFEEEFWPDPAAMIAELAGLGIELMVSVWPQVSLASENFAELDRLGYLVRSNRGVDIQMSFEGPSRFLDVTHPGAREWLWAKLSANYPGVKLFWLDEAEPEYTFFEFGAYSYYAGQALEVGNVYPQLFSRAVYDGQVAGGQVDSVNLVRCAWAGSQRYGALVWSGDIHSSFASMRRQVTAGIHMGVAGIPWFTTDIGGFGGGRVDDPAFHELLVRWFQMGAFMPVMRLHGDRGPQREVLAADGTRRCHTGAENELWSYGEEVYEILSSYAFLRESMREYTRGLMASAHTDGQPIMRGLFHDFPGDPAAWDVADQFLYGPSLLVAPVLVAGARSRRVYLPAGSSWTSLSTGAVHDGGAWVEEAAPLGVIPVFARDGALGELVGVLG</sequence>
<dbReference type="GO" id="GO:0030246">
    <property type="term" value="F:carbohydrate binding"/>
    <property type="evidence" value="ECO:0007669"/>
    <property type="project" value="InterPro"/>
</dbReference>
<gene>
    <name evidence="6" type="ORF">SAMN05216410_0515</name>
</gene>
<evidence type="ECO:0000256" key="2">
    <source>
        <dbReference type="RuleBase" id="RU361185"/>
    </source>
</evidence>
<dbReference type="InterPro" id="IPR017853">
    <property type="entry name" value="GH"/>
</dbReference>
<evidence type="ECO:0000313" key="6">
    <source>
        <dbReference type="EMBL" id="SDB86059.1"/>
    </source>
</evidence>
<dbReference type="CDD" id="cd06591">
    <property type="entry name" value="GH31_xylosidase_XylS"/>
    <property type="match status" value="1"/>
</dbReference>
<organism evidence="6 7">
    <name type="scientific">Sanguibacter gelidistatuariae</name>
    <dbReference type="NCBI Taxonomy" id="1814289"/>
    <lineage>
        <taxon>Bacteria</taxon>
        <taxon>Bacillati</taxon>
        <taxon>Actinomycetota</taxon>
        <taxon>Actinomycetes</taxon>
        <taxon>Micrococcales</taxon>
        <taxon>Sanguibacteraceae</taxon>
        <taxon>Sanguibacter</taxon>
    </lineage>
</organism>
<dbReference type="InterPro" id="IPR013780">
    <property type="entry name" value="Glyco_hydro_b"/>
</dbReference>
<dbReference type="InterPro" id="IPR048395">
    <property type="entry name" value="Glyco_hydro_31_C"/>
</dbReference>
<evidence type="ECO:0000259" key="5">
    <source>
        <dbReference type="Pfam" id="PF21365"/>
    </source>
</evidence>
<feature type="domain" description="Glycosyl hydrolase family 31 C-terminal" evidence="5">
    <location>
        <begin position="585"/>
        <end position="670"/>
    </location>
</feature>
<proteinExistence type="inferred from homology"/>
<dbReference type="SUPFAM" id="SSF74650">
    <property type="entry name" value="Galactose mutarotase-like"/>
    <property type="match status" value="1"/>
</dbReference>
<dbReference type="SUPFAM" id="SSF51011">
    <property type="entry name" value="Glycosyl hydrolase domain"/>
    <property type="match status" value="1"/>
</dbReference>
<dbReference type="Gene3D" id="2.60.40.1760">
    <property type="entry name" value="glycosyl hydrolase (family 31)"/>
    <property type="match status" value="1"/>
</dbReference>
<dbReference type="InterPro" id="IPR025887">
    <property type="entry name" value="Glyco_hydro_31_N_dom"/>
</dbReference>
<dbReference type="Gene3D" id="2.60.40.1180">
    <property type="entry name" value="Golgi alpha-mannosidase II"/>
    <property type="match status" value="1"/>
</dbReference>
<evidence type="ECO:0000259" key="4">
    <source>
        <dbReference type="Pfam" id="PF13802"/>
    </source>
</evidence>
<keyword evidence="2" id="KW-0326">Glycosidase</keyword>
<dbReference type="Proteomes" id="UP000199039">
    <property type="component" value="Unassembled WGS sequence"/>
</dbReference>
<accession>A0A1G6GVP0</accession>
<dbReference type="PANTHER" id="PTHR43863">
    <property type="entry name" value="HYDROLASE, PUTATIVE (AFU_ORTHOLOGUE AFUA_1G03140)-RELATED"/>
    <property type="match status" value="1"/>
</dbReference>
<dbReference type="RefSeq" id="WP_093180556.1">
    <property type="nucleotide sequence ID" value="NZ_FMYH01000001.1"/>
</dbReference>